<evidence type="ECO:0000313" key="6">
    <source>
        <dbReference type="Proteomes" id="UP000708208"/>
    </source>
</evidence>
<evidence type="ECO:0000256" key="3">
    <source>
        <dbReference type="ARBA" id="ARBA00026121"/>
    </source>
</evidence>
<gene>
    <name evidence="5" type="ORF">AFUS01_LOCUS8117</name>
</gene>
<accession>A0A8J2JE12</accession>
<evidence type="ECO:0000313" key="5">
    <source>
        <dbReference type="EMBL" id="CAG7718746.1"/>
    </source>
</evidence>
<keyword evidence="2" id="KW-0276">Fatty acid metabolism</keyword>
<dbReference type="GO" id="GO:0016020">
    <property type="term" value="C:membrane"/>
    <property type="evidence" value="ECO:0007669"/>
    <property type="project" value="TreeGrafter"/>
</dbReference>
<reference evidence="5" key="1">
    <citation type="submission" date="2021-06" db="EMBL/GenBank/DDBJ databases">
        <authorList>
            <person name="Hodson N. C."/>
            <person name="Mongue J. A."/>
            <person name="Jaron S. K."/>
        </authorList>
    </citation>
    <scope>NUCLEOTIDE SEQUENCE</scope>
</reference>
<dbReference type="InterPro" id="IPR000873">
    <property type="entry name" value="AMP-dep_synth/lig_dom"/>
</dbReference>
<dbReference type="Pfam" id="PF00501">
    <property type="entry name" value="AMP-binding"/>
    <property type="match status" value="1"/>
</dbReference>
<proteinExistence type="predicted"/>
<dbReference type="EC" id="6.2.1.3" evidence="3"/>
<dbReference type="OrthoDB" id="1700726at2759"/>
<dbReference type="GO" id="GO:0004467">
    <property type="term" value="F:long-chain fatty acid-CoA ligase activity"/>
    <property type="evidence" value="ECO:0007669"/>
    <property type="project" value="UniProtKB-EC"/>
</dbReference>
<feature type="domain" description="AMP-dependent synthetase/ligase" evidence="4">
    <location>
        <begin position="120"/>
        <end position="373"/>
    </location>
</feature>
<dbReference type="InterPro" id="IPR020845">
    <property type="entry name" value="AMP-binding_CS"/>
</dbReference>
<evidence type="ECO:0000256" key="1">
    <source>
        <dbReference type="ARBA" id="ARBA00022598"/>
    </source>
</evidence>
<keyword evidence="1" id="KW-0436">Ligase</keyword>
<name>A0A8J2JE12_9HEXA</name>
<dbReference type="PANTHER" id="PTHR43272:SF107">
    <property type="entry name" value="LONG-CHAIN-FATTY-ACID--COA LIGASE 5"/>
    <property type="match status" value="1"/>
</dbReference>
<dbReference type="EMBL" id="CAJVCH010055711">
    <property type="protein sequence ID" value="CAG7718746.1"/>
    <property type="molecule type" value="Genomic_DNA"/>
</dbReference>
<organism evidence="5 6">
    <name type="scientific">Allacma fusca</name>
    <dbReference type="NCBI Taxonomy" id="39272"/>
    <lineage>
        <taxon>Eukaryota</taxon>
        <taxon>Metazoa</taxon>
        <taxon>Ecdysozoa</taxon>
        <taxon>Arthropoda</taxon>
        <taxon>Hexapoda</taxon>
        <taxon>Collembola</taxon>
        <taxon>Symphypleona</taxon>
        <taxon>Sminthuridae</taxon>
        <taxon>Allacma</taxon>
    </lineage>
</organism>
<evidence type="ECO:0000259" key="4">
    <source>
        <dbReference type="Pfam" id="PF00501"/>
    </source>
</evidence>
<dbReference type="Proteomes" id="UP000708208">
    <property type="component" value="Unassembled WGS sequence"/>
</dbReference>
<comment type="caution">
    <text evidence="5">The sequence shown here is derived from an EMBL/GenBank/DDBJ whole genome shotgun (WGS) entry which is preliminary data.</text>
</comment>
<dbReference type="GO" id="GO:0005783">
    <property type="term" value="C:endoplasmic reticulum"/>
    <property type="evidence" value="ECO:0007669"/>
    <property type="project" value="TreeGrafter"/>
</dbReference>
<sequence>MLLPLYIVKMALSEFSDLVRDFSAWLKFTYSIPTDPDPLDTLREANKVPSLAIPLSAQSHVLPGKERIHVSVLSKEKPENYEKPFVFDNNVKSWYDVIRRGKIQSNNGNCLGWKPEGESSYQWISYETVINRSVNFGRGLRHLGQKEKDFIGIYSKNRVEWVLADLGVTSFSMSSVPLYDTLGPSACHFIISQAEIATVVVESEKNLLSILENIPLCLENIIYMEQLRPEVQKWARDLGHKLYHFQEIEKIGENKQNWYSEKPPKPDDIAFLCYTSGTTGTPKGVIITHANYVSNISSVLTWLNHSGHLLTKDDVLFSLLPLAHIYERFTEGSMLLAGASIGFSSDPLKLLDDLQALRPTFIPCVPRILNRIYDK</sequence>
<keyword evidence="6" id="KW-1185">Reference proteome</keyword>
<protein>
    <recommendedName>
        <fullName evidence="3">long-chain-fatty-acid--CoA ligase</fullName>
        <ecNumber evidence="3">6.2.1.3</ecNumber>
    </recommendedName>
</protein>
<feature type="non-terminal residue" evidence="5">
    <location>
        <position position="1"/>
    </location>
</feature>
<evidence type="ECO:0000256" key="2">
    <source>
        <dbReference type="ARBA" id="ARBA00022832"/>
    </source>
</evidence>
<dbReference type="PROSITE" id="PS00455">
    <property type="entry name" value="AMP_BINDING"/>
    <property type="match status" value="1"/>
</dbReference>
<dbReference type="AlphaFoldDB" id="A0A8J2JE12"/>
<keyword evidence="2" id="KW-0443">Lipid metabolism</keyword>
<dbReference type="PANTHER" id="PTHR43272">
    <property type="entry name" value="LONG-CHAIN-FATTY-ACID--COA LIGASE"/>
    <property type="match status" value="1"/>
</dbReference>